<dbReference type="Proteomes" id="UP000230233">
    <property type="component" value="Chromosome III"/>
</dbReference>
<evidence type="ECO:0008006" key="3">
    <source>
        <dbReference type="Google" id="ProtNLM"/>
    </source>
</evidence>
<dbReference type="AlphaFoldDB" id="A0A2G5UQE4"/>
<reference evidence="2" key="1">
    <citation type="submission" date="2017-10" db="EMBL/GenBank/DDBJ databases">
        <title>Rapid genome shrinkage in a self-fertile nematode reveals novel sperm competition proteins.</title>
        <authorList>
            <person name="Yin D."/>
            <person name="Schwarz E.M."/>
            <person name="Thomas C.G."/>
            <person name="Felde R.L."/>
            <person name="Korf I.F."/>
            <person name="Cutter A.D."/>
            <person name="Schartner C.M."/>
            <person name="Ralston E.J."/>
            <person name="Meyer B.J."/>
            <person name="Haag E.S."/>
        </authorList>
    </citation>
    <scope>NUCLEOTIDE SEQUENCE [LARGE SCALE GENOMIC DNA]</scope>
    <source>
        <strain evidence="2">JU1422</strain>
    </source>
</reference>
<gene>
    <name evidence="1" type="primary">Cnig_chr_III.g9072</name>
    <name evidence="1" type="ORF">B9Z55_009072</name>
</gene>
<proteinExistence type="predicted"/>
<name>A0A2G5UQE4_9PELO</name>
<sequence>MLFWWSKTFLSIHSEFFKVLFFGNLKEARELENIISDIISTSAESNFKRNASLHSNDVGKFVSPAQLFEALNIKKMKTEKVKTQRMNASESARLKRANVPKRVPTGDIFGETSQKTMRTTRGHLIAKQFKLLFLELYCKHLS</sequence>
<accession>A0A2G5UQE4</accession>
<protein>
    <recommendedName>
        <fullName evidence="3">BTB domain-containing protein</fullName>
    </recommendedName>
</protein>
<organism evidence="1 2">
    <name type="scientific">Caenorhabditis nigoni</name>
    <dbReference type="NCBI Taxonomy" id="1611254"/>
    <lineage>
        <taxon>Eukaryota</taxon>
        <taxon>Metazoa</taxon>
        <taxon>Ecdysozoa</taxon>
        <taxon>Nematoda</taxon>
        <taxon>Chromadorea</taxon>
        <taxon>Rhabditida</taxon>
        <taxon>Rhabditina</taxon>
        <taxon>Rhabditomorpha</taxon>
        <taxon>Rhabditoidea</taxon>
        <taxon>Rhabditidae</taxon>
        <taxon>Peloderinae</taxon>
        <taxon>Caenorhabditis</taxon>
    </lineage>
</organism>
<dbReference type="EMBL" id="PDUG01000003">
    <property type="protein sequence ID" value="PIC41777.1"/>
    <property type="molecule type" value="Genomic_DNA"/>
</dbReference>
<evidence type="ECO:0000313" key="1">
    <source>
        <dbReference type="EMBL" id="PIC41777.1"/>
    </source>
</evidence>
<keyword evidence="2" id="KW-1185">Reference proteome</keyword>
<evidence type="ECO:0000313" key="2">
    <source>
        <dbReference type="Proteomes" id="UP000230233"/>
    </source>
</evidence>
<comment type="caution">
    <text evidence="1">The sequence shown here is derived from an EMBL/GenBank/DDBJ whole genome shotgun (WGS) entry which is preliminary data.</text>
</comment>